<dbReference type="eggNOG" id="KOG4569">
    <property type="taxonomic scope" value="Eukaryota"/>
</dbReference>
<dbReference type="GO" id="GO:0004806">
    <property type="term" value="F:triacylglycerol lipase activity"/>
    <property type="evidence" value="ECO:0007669"/>
    <property type="project" value="UniProtKB-EC"/>
</dbReference>
<evidence type="ECO:0000313" key="6">
    <source>
        <dbReference type="Proteomes" id="UP000000709"/>
    </source>
</evidence>
<dbReference type="KEGG" id="spaa:SPAPADRAFT_142576"/>
<accession>G3ASW5</accession>
<reference evidence="5 6" key="1">
    <citation type="journal article" date="2011" name="Proc. Natl. Acad. Sci. U.S.A.">
        <title>Comparative genomics of xylose-fermenting fungi for enhanced biofuel production.</title>
        <authorList>
            <person name="Wohlbach D.J."/>
            <person name="Kuo A."/>
            <person name="Sato T.K."/>
            <person name="Potts K.M."/>
            <person name="Salamov A.A."/>
            <person name="LaButti K.M."/>
            <person name="Sun H."/>
            <person name="Clum A."/>
            <person name="Pangilinan J.L."/>
            <person name="Lindquist E.A."/>
            <person name="Lucas S."/>
            <person name="Lapidus A."/>
            <person name="Jin M."/>
            <person name="Gunawan C."/>
            <person name="Balan V."/>
            <person name="Dale B.E."/>
            <person name="Jeffries T.W."/>
            <person name="Zinkel R."/>
            <person name="Barry K.W."/>
            <person name="Grigoriev I.V."/>
            <person name="Gasch A.P."/>
        </authorList>
    </citation>
    <scope>NUCLEOTIDE SEQUENCE [LARGE SCALE GENOMIC DNA]</scope>
    <source>
        <strain evidence="6">NRRL Y-27907 / 11-Y1</strain>
    </source>
</reference>
<dbReference type="SUPFAM" id="SSF53474">
    <property type="entry name" value="alpha/beta-Hydrolases"/>
    <property type="match status" value="1"/>
</dbReference>
<dbReference type="RefSeq" id="XP_007376780.1">
    <property type="nucleotide sequence ID" value="XM_007376718.1"/>
</dbReference>
<dbReference type="AlphaFoldDB" id="G3ASW5"/>
<dbReference type="OMA" id="NCLLEIC"/>
<dbReference type="Pfam" id="PF01764">
    <property type="entry name" value="Lipase_3"/>
    <property type="match status" value="1"/>
</dbReference>
<gene>
    <name evidence="5" type="ORF">SPAPADRAFT_142576</name>
</gene>
<feature type="domain" description="Fungal lipase-type" evidence="4">
    <location>
        <begin position="129"/>
        <end position="289"/>
    </location>
</feature>
<keyword evidence="2" id="KW-0378">Hydrolase</keyword>
<evidence type="ECO:0000256" key="3">
    <source>
        <dbReference type="SAM" id="SignalP"/>
    </source>
</evidence>
<dbReference type="PANTHER" id="PTHR46640">
    <property type="entry name" value="TRIACYLGLYCEROL LIPASE, PUTATIVE (AFU_ORTHOLOGUE AFUA_6G06510)-RELATED"/>
    <property type="match status" value="1"/>
</dbReference>
<dbReference type="Gene3D" id="3.40.50.1820">
    <property type="entry name" value="alpha/beta hydrolase"/>
    <property type="match status" value="1"/>
</dbReference>
<dbReference type="EC" id="3.1.1.3" evidence="1"/>
<keyword evidence="3" id="KW-0732">Signal</keyword>
<feature type="signal peptide" evidence="3">
    <location>
        <begin position="1"/>
        <end position="17"/>
    </location>
</feature>
<dbReference type="HOGENOM" id="CLU_032957_3_0_1"/>
<evidence type="ECO:0000256" key="2">
    <source>
        <dbReference type="ARBA" id="ARBA00022801"/>
    </source>
</evidence>
<dbReference type="InterPro" id="IPR029058">
    <property type="entry name" value="AB_hydrolase_fold"/>
</dbReference>
<keyword evidence="6" id="KW-1185">Reference proteome</keyword>
<feature type="chain" id="PRO_5003442690" description="triacylglycerol lipase" evidence="3">
    <location>
        <begin position="18"/>
        <end position="370"/>
    </location>
</feature>
<dbReference type="GeneID" id="18870462"/>
<dbReference type="EMBL" id="GL996504">
    <property type="protein sequence ID" value="EGW30747.1"/>
    <property type="molecule type" value="Genomic_DNA"/>
</dbReference>
<organism evidence="6">
    <name type="scientific">Spathaspora passalidarum (strain NRRL Y-27907 / 11-Y1)</name>
    <dbReference type="NCBI Taxonomy" id="619300"/>
    <lineage>
        <taxon>Eukaryota</taxon>
        <taxon>Fungi</taxon>
        <taxon>Dikarya</taxon>
        <taxon>Ascomycota</taxon>
        <taxon>Saccharomycotina</taxon>
        <taxon>Pichiomycetes</taxon>
        <taxon>Debaryomycetaceae</taxon>
        <taxon>Spathaspora</taxon>
    </lineage>
</organism>
<dbReference type="FunCoup" id="G3ASW5">
    <property type="interactions" value="11"/>
</dbReference>
<name>G3ASW5_SPAPN</name>
<dbReference type="InterPro" id="IPR051299">
    <property type="entry name" value="AB_hydrolase_lip/est"/>
</dbReference>
<evidence type="ECO:0000256" key="1">
    <source>
        <dbReference type="ARBA" id="ARBA00013279"/>
    </source>
</evidence>
<evidence type="ECO:0000313" key="5">
    <source>
        <dbReference type="EMBL" id="EGW30747.1"/>
    </source>
</evidence>
<proteinExistence type="predicted"/>
<protein>
    <recommendedName>
        <fullName evidence="1">triacylglycerol lipase</fullName>
        <ecNumber evidence="1">3.1.1.3</ecNumber>
    </recommendedName>
</protein>
<dbReference type="OrthoDB" id="406844at2759"/>
<dbReference type="InParanoid" id="G3ASW5"/>
<dbReference type="Proteomes" id="UP000000709">
    <property type="component" value="Unassembled WGS sequence"/>
</dbReference>
<sequence>MRKFILILLFVLHLASALDKSSPRIISKFSDKHIINHAGDGPRVPGRQKPARDYRKLVQFANLATVGYCVTKGLETGLLGDPYTSCLIKACQNSKLRDVEIVKIFDFNNRGEVGTGFYALDKKRKTIILVFRGTASRRDWFTDVNFVPVSFTPLVYDETFSQQLFISRECEGCKVHRGFYNFLKDNSAAIISVGVKLKSKYPDFQFLVVGHSLGAALTVLCGIEFQLLGYDPLVVTFGGPKVGNQQFADFVDYLFDTEEVVREISATKDFTRGYIRVVHKRDIVPSLPPYPFVHAGFEYFINARQLPHTEEDLERRGLDYSNVLTKRDDELYKRNFDGFELKPSKLWPEQLGKYEHTHYFRKITSCKPGD</sequence>
<dbReference type="GO" id="GO:0006629">
    <property type="term" value="P:lipid metabolic process"/>
    <property type="evidence" value="ECO:0007669"/>
    <property type="project" value="InterPro"/>
</dbReference>
<dbReference type="PANTHER" id="PTHR46640:SF3">
    <property type="entry name" value="LIPASE LIH1-RELATED"/>
    <property type="match status" value="1"/>
</dbReference>
<evidence type="ECO:0000259" key="4">
    <source>
        <dbReference type="Pfam" id="PF01764"/>
    </source>
</evidence>
<dbReference type="InterPro" id="IPR002921">
    <property type="entry name" value="Fungal_lipase-type"/>
</dbReference>
<dbReference type="CDD" id="cd00519">
    <property type="entry name" value="Lipase_3"/>
    <property type="match status" value="1"/>
</dbReference>